<dbReference type="InterPro" id="IPR029389">
    <property type="entry name" value="IZUMO"/>
</dbReference>
<dbReference type="PANTHER" id="PTHR47745">
    <property type="entry name" value="IZUMO SPERM-EGG FUSION PROTEIN 2"/>
    <property type="match status" value="1"/>
</dbReference>
<gene>
    <name evidence="5" type="primary">IZUMO2</name>
</gene>
<sequence>MPLTLALLLLLDLSARRGWGCLHCDHSVREALSQLRVALIPDRFHQKQLQARARALLLGMEGPFFRDYALNAFVGRVGIEHLDLVASFIKNQTNNLMVNSLIGRS</sequence>
<organism evidence="4 5">
    <name type="scientific">Tursiops truncatus</name>
    <name type="common">Atlantic bottle-nosed dolphin</name>
    <name type="synonym">Delphinus truncatus</name>
    <dbReference type="NCBI Taxonomy" id="9739"/>
    <lineage>
        <taxon>Eukaryota</taxon>
        <taxon>Metazoa</taxon>
        <taxon>Chordata</taxon>
        <taxon>Craniata</taxon>
        <taxon>Vertebrata</taxon>
        <taxon>Euteleostomi</taxon>
        <taxon>Mammalia</taxon>
        <taxon>Eutheria</taxon>
        <taxon>Laurasiatheria</taxon>
        <taxon>Artiodactyla</taxon>
        <taxon>Whippomorpha</taxon>
        <taxon>Cetacea</taxon>
        <taxon>Odontoceti</taxon>
        <taxon>Delphinidae</taxon>
        <taxon>Tursiops</taxon>
    </lineage>
</organism>
<feature type="signal peptide" evidence="3">
    <location>
        <begin position="1"/>
        <end position="20"/>
    </location>
</feature>
<reference evidence="5" key="1">
    <citation type="submission" date="2025-08" db="UniProtKB">
        <authorList>
            <consortium name="RefSeq"/>
        </authorList>
    </citation>
    <scope>IDENTIFICATION</scope>
    <source>
        <tissue evidence="5">Spleen</tissue>
    </source>
</reference>
<feature type="chain" id="PRO_5015788240" evidence="3">
    <location>
        <begin position="21"/>
        <end position="105"/>
    </location>
</feature>
<dbReference type="InParanoid" id="A0A2U3V3C3"/>
<dbReference type="Proteomes" id="UP000245320">
    <property type="component" value="Chromosome 19"/>
</dbReference>
<keyword evidence="2 3" id="KW-0732">Signal</keyword>
<dbReference type="InterPro" id="IPR042920">
    <property type="entry name" value="IZUMO2"/>
</dbReference>
<dbReference type="OrthoDB" id="9895666at2759"/>
<dbReference type="PANTHER" id="PTHR47745:SF1">
    <property type="entry name" value="IZUMO SPERM-EGG FUSION PROTEIN 2"/>
    <property type="match status" value="1"/>
</dbReference>
<proteinExistence type="inferred from homology"/>
<dbReference type="CTD" id="126123"/>
<evidence type="ECO:0000313" key="5">
    <source>
        <dbReference type="RefSeq" id="XP_004318332.2"/>
    </source>
</evidence>
<protein>
    <submittedName>
        <fullName evidence="5">Izumo sperm-egg fusion protein 2</fullName>
    </submittedName>
</protein>
<evidence type="ECO:0000256" key="1">
    <source>
        <dbReference type="ARBA" id="ARBA00009633"/>
    </source>
</evidence>
<name>A0A2U3V3C3_TURTR</name>
<dbReference type="AlphaFoldDB" id="A0A2U3V3C3"/>
<keyword evidence="4" id="KW-1185">Reference proteome</keyword>
<evidence type="ECO:0000256" key="3">
    <source>
        <dbReference type="SAM" id="SignalP"/>
    </source>
</evidence>
<evidence type="ECO:0000313" key="4">
    <source>
        <dbReference type="Proteomes" id="UP000245320"/>
    </source>
</evidence>
<dbReference type="Pfam" id="PF15005">
    <property type="entry name" value="IZUMO"/>
    <property type="match status" value="1"/>
</dbReference>
<dbReference type="RefSeq" id="XP_004318332.2">
    <property type="nucleotide sequence ID" value="XM_004318284.3"/>
</dbReference>
<comment type="similarity">
    <text evidence="1">Belongs to the Izumo family.</text>
</comment>
<evidence type="ECO:0000256" key="2">
    <source>
        <dbReference type="ARBA" id="ARBA00022729"/>
    </source>
</evidence>
<accession>A0A2U3V3C3</accession>